<comment type="caution">
    <text evidence="8">The sequence shown here is derived from an EMBL/GenBank/DDBJ whole genome shotgun (WGS) entry which is preliminary data.</text>
</comment>
<organism evidence="8 9">
    <name type="scientific">Bradyrhizobium australiense</name>
    <dbReference type="NCBI Taxonomy" id="2721161"/>
    <lineage>
        <taxon>Bacteria</taxon>
        <taxon>Pseudomonadati</taxon>
        <taxon>Pseudomonadota</taxon>
        <taxon>Alphaproteobacteria</taxon>
        <taxon>Hyphomicrobiales</taxon>
        <taxon>Nitrobacteraceae</taxon>
        <taxon>Bradyrhizobium</taxon>
    </lineage>
</organism>
<dbReference type="SUPFAM" id="SSF53474">
    <property type="entry name" value="alpha/beta-Hydrolases"/>
    <property type="match status" value="1"/>
</dbReference>
<evidence type="ECO:0000256" key="2">
    <source>
        <dbReference type="ARBA" id="ARBA00022670"/>
    </source>
</evidence>
<dbReference type="PANTHER" id="PTHR11802:SF3">
    <property type="entry name" value="RETINOID-INDUCIBLE SERINE CARBOXYPEPTIDASE"/>
    <property type="match status" value="1"/>
</dbReference>
<dbReference type="RefSeq" id="WP_171580782.1">
    <property type="nucleotide sequence ID" value="NZ_JAAVLX010000005.1"/>
</dbReference>
<dbReference type="PANTHER" id="PTHR11802">
    <property type="entry name" value="SERINE PROTEASE FAMILY S10 SERINE CARBOXYPEPTIDASE"/>
    <property type="match status" value="1"/>
</dbReference>
<dbReference type="Pfam" id="PF00450">
    <property type="entry name" value="Peptidase_S10"/>
    <property type="match status" value="1"/>
</dbReference>
<feature type="region of interest" description="Disordered" evidence="6">
    <location>
        <begin position="28"/>
        <end position="79"/>
    </location>
</feature>
<dbReference type="InterPro" id="IPR029058">
    <property type="entry name" value="AB_hydrolase_fold"/>
</dbReference>
<keyword evidence="1" id="KW-0121">Carboxypeptidase</keyword>
<evidence type="ECO:0000313" key="9">
    <source>
        <dbReference type="Proteomes" id="UP000544122"/>
    </source>
</evidence>
<evidence type="ECO:0000256" key="1">
    <source>
        <dbReference type="ARBA" id="ARBA00022645"/>
    </source>
</evidence>
<keyword evidence="3 7" id="KW-0732">Signal</keyword>
<dbReference type="InterPro" id="IPR018202">
    <property type="entry name" value="Ser_caboxypep_ser_AS"/>
</dbReference>
<dbReference type="AlphaFoldDB" id="A0A7Y4GT61"/>
<gene>
    <name evidence="8" type="ORF">HCN58_18410</name>
</gene>
<dbReference type="GO" id="GO:0006508">
    <property type="term" value="P:proteolysis"/>
    <property type="evidence" value="ECO:0007669"/>
    <property type="project" value="UniProtKB-KW"/>
</dbReference>
<evidence type="ECO:0000256" key="6">
    <source>
        <dbReference type="SAM" id="MobiDB-lite"/>
    </source>
</evidence>
<feature type="chain" id="PRO_5030871690" evidence="7">
    <location>
        <begin position="29"/>
        <end position="534"/>
    </location>
</feature>
<dbReference type="Proteomes" id="UP000544122">
    <property type="component" value="Unassembled WGS sequence"/>
</dbReference>
<keyword evidence="5" id="KW-0325">Glycoprotein</keyword>
<keyword evidence="4" id="KW-0378">Hydrolase</keyword>
<evidence type="ECO:0000256" key="4">
    <source>
        <dbReference type="ARBA" id="ARBA00022801"/>
    </source>
</evidence>
<keyword evidence="2" id="KW-0645">Protease</keyword>
<name>A0A7Y4GT61_9BRAD</name>
<evidence type="ECO:0000256" key="7">
    <source>
        <dbReference type="SAM" id="SignalP"/>
    </source>
</evidence>
<dbReference type="GO" id="GO:0004185">
    <property type="term" value="F:serine-type carboxypeptidase activity"/>
    <property type="evidence" value="ECO:0007669"/>
    <property type="project" value="InterPro"/>
</dbReference>
<proteinExistence type="predicted"/>
<sequence>MLFDLTALRRTSLALALFACAVMGGARADDPPPRPDSTMQAGQKGGPGARSGSTPSSPAAAEQHGLPPDSTTKQTLELPGRTLRFIATAGSIRVFDDKGEPQADITYTSYQLDGTDRATRPVTFLFNGGPGSSSAWLQFGSAGPWRLPIDAETVTPSASPEVRPNAETWLDFTDLVFIDPVSTGYSRFVATGENVRKRFYSVDGDASSIALVIRRWLEKHERLSSPKYVAGESYGGIRGPKVVRNLQMQQGVGVKGLILVSPLFDYRESRDTSLLRYVATLPSYVAVAREAKGEGRGAVKRADFTDVEAYARGEFLADLIKGEADKEATNRLADKVAALTGIDQAVSRRLAGRFGISEFRREFDRKSGKVTGGYDASARGLDPYPDSDGHRFGDPSGDALAAPLASAAVDVLTRKLNWRPDGSYELLNRAVRPGWNFGNGTPPESLSELRQILATDPKMNVLVGHGLFDLVTPYFGSKLALDQLPPFASAPRIKLVVYPGGHMFYSRDASRQAFRAEVETMIKYGCVLIDPAAN</sequence>
<evidence type="ECO:0000313" key="8">
    <source>
        <dbReference type="EMBL" id="NOJ41540.1"/>
    </source>
</evidence>
<keyword evidence="9" id="KW-1185">Reference proteome</keyword>
<dbReference type="InterPro" id="IPR001563">
    <property type="entry name" value="Peptidase_S10"/>
</dbReference>
<dbReference type="EMBL" id="JAAVLX010000005">
    <property type="protein sequence ID" value="NOJ41540.1"/>
    <property type="molecule type" value="Genomic_DNA"/>
</dbReference>
<evidence type="ECO:0000256" key="5">
    <source>
        <dbReference type="ARBA" id="ARBA00023180"/>
    </source>
</evidence>
<feature type="signal peptide" evidence="7">
    <location>
        <begin position="1"/>
        <end position="28"/>
    </location>
</feature>
<dbReference type="Gene3D" id="3.40.50.1820">
    <property type="entry name" value="alpha/beta hydrolase"/>
    <property type="match status" value="1"/>
</dbReference>
<accession>A0A7Y4GT61</accession>
<protein>
    <submittedName>
        <fullName evidence="8">Peptidase S10</fullName>
    </submittedName>
</protein>
<evidence type="ECO:0000256" key="3">
    <source>
        <dbReference type="ARBA" id="ARBA00022729"/>
    </source>
</evidence>
<dbReference type="PROSITE" id="PS00131">
    <property type="entry name" value="CARBOXYPEPT_SER_SER"/>
    <property type="match status" value="1"/>
</dbReference>
<reference evidence="8 9" key="1">
    <citation type="submission" date="2020-03" db="EMBL/GenBank/DDBJ databases">
        <title>Bradyrhizobium diversity isolated from nodules of Indigofera sp.</title>
        <authorList>
            <person name="Klepa M."/>
            <person name="Helene L."/>
            <person name="Hungria M."/>
        </authorList>
    </citation>
    <scope>NUCLEOTIDE SEQUENCE [LARGE SCALE GENOMIC DNA]</scope>
    <source>
        <strain evidence="8 9">WSM 1791</strain>
    </source>
</reference>